<name>A0A9D4RAA3_DREPO</name>
<dbReference type="EMBL" id="JAIWYP010000003">
    <property type="protein sequence ID" value="KAH3859537.1"/>
    <property type="molecule type" value="Genomic_DNA"/>
</dbReference>
<organism evidence="2 4">
    <name type="scientific">Dreissena polymorpha</name>
    <name type="common">Zebra mussel</name>
    <name type="synonym">Mytilus polymorpha</name>
    <dbReference type="NCBI Taxonomy" id="45954"/>
    <lineage>
        <taxon>Eukaryota</taxon>
        <taxon>Metazoa</taxon>
        <taxon>Spiralia</taxon>
        <taxon>Lophotrochozoa</taxon>
        <taxon>Mollusca</taxon>
        <taxon>Bivalvia</taxon>
        <taxon>Autobranchia</taxon>
        <taxon>Heteroconchia</taxon>
        <taxon>Euheterodonta</taxon>
        <taxon>Imparidentia</taxon>
        <taxon>Neoheterodontei</taxon>
        <taxon>Myida</taxon>
        <taxon>Dreissenoidea</taxon>
        <taxon>Dreissenidae</taxon>
        <taxon>Dreissena</taxon>
    </lineage>
</organism>
<proteinExistence type="predicted"/>
<protein>
    <submittedName>
        <fullName evidence="2">Uncharacterized protein</fullName>
    </submittedName>
</protein>
<reference evidence="2" key="1">
    <citation type="journal article" date="2019" name="bioRxiv">
        <title>The Genome of the Zebra Mussel, Dreissena polymorpha: A Resource for Invasive Species Research.</title>
        <authorList>
            <person name="McCartney M.A."/>
            <person name="Auch B."/>
            <person name="Kono T."/>
            <person name="Mallez S."/>
            <person name="Zhang Y."/>
            <person name="Obille A."/>
            <person name="Becker A."/>
            <person name="Abrahante J.E."/>
            <person name="Garbe J."/>
            <person name="Badalamenti J.P."/>
            <person name="Herman A."/>
            <person name="Mangelson H."/>
            <person name="Liachko I."/>
            <person name="Sullivan S."/>
            <person name="Sone E.D."/>
            <person name="Koren S."/>
            <person name="Silverstein K.A.T."/>
            <person name="Beckman K.B."/>
            <person name="Gohl D.M."/>
        </authorList>
    </citation>
    <scope>NUCLEOTIDE SEQUENCE</scope>
    <source>
        <strain evidence="2">Duluth1</strain>
        <tissue evidence="2">Whole animal</tissue>
    </source>
</reference>
<comment type="caution">
    <text evidence="2">The sequence shown here is derived from an EMBL/GenBank/DDBJ whole genome shotgun (WGS) entry which is preliminary data.</text>
</comment>
<gene>
    <name evidence="2" type="ORF">DPMN_102087</name>
    <name evidence="3" type="ORF">DPMN_102354</name>
</gene>
<dbReference type="AlphaFoldDB" id="A0A9D4RAA3"/>
<feature type="region of interest" description="Disordered" evidence="1">
    <location>
        <begin position="1"/>
        <end position="112"/>
    </location>
</feature>
<evidence type="ECO:0000256" key="1">
    <source>
        <dbReference type="SAM" id="MobiDB-lite"/>
    </source>
</evidence>
<sequence length="112" mass="12007">MTATSGPYLPSDLRSLPQSPGILPPVQPHSMTPPRDPSTRSNSPHYRHPGTLPLRPTKPHNPQDPPPRTTSPDDHHLGTLPPVRSHPMIPTSGVTPITPGPSPLPTSTDLTH</sequence>
<dbReference type="EMBL" id="JAIWYP010000003">
    <property type="protein sequence ID" value="KAH3859367.1"/>
    <property type="molecule type" value="Genomic_DNA"/>
</dbReference>
<evidence type="ECO:0000313" key="4">
    <source>
        <dbReference type="Proteomes" id="UP000828390"/>
    </source>
</evidence>
<accession>A0A9D4RAA3</accession>
<reference evidence="2" key="2">
    <citation type="submission" date="2020-11" db="EMBL/GenBank/DDBJ databases">
        <authorList>
            <person name="McCartney M.A."/>
            <person name="Auch B."/>
            <person name="Kono T."/>
            <person name="Mallez S."/>
            <person name="Becker A."/>
            <person name="Gohl D.M."/>
            <person name="Silverstein K.A.T."/>
            <person name="Koren S."/>
            <person name="Bechman K.B."/>
            <person name="Herman A."/>
            <person name="Abrahante J.E."/>
            <person name="Garbe J."/>
        </authorList>
    </citation>
    <scope>NUCLEOTIDE SEQUENCE</scope>
    <source>
        <strain evidence="2">Duluth1</strain>
        <tissue evidence="2">Whole animal</tissue>
    </source>
</reference>
<keyword evidence="4" id="KW-1185">Reference proteome</keyword>
<evidence type="ECO:0000313" key="2">
    <source>
        <dbReference type="EMBL" id="KAH3859367.1"/>
    </source>
</evidence>
<dbReference type="Proteomes" id="UP000828390">
    <property type="component" value="Unassembled WGS sequence"/>
</dbReference>
<evidence type="ECO:0000313" key="3">
    <source>
        <dbReference type="EMBL" id="KAH3859537.1"/>
    </source>
</evidence>